<name>A0A7X2SQS6_9FIRM</name>
<evidence type="ECO:0000256" key="4">
    <source>
        <dbReference type="ARBA" id="ARBA00022989"/>
    </source>
</evidence>
<evidence type="ECO:0000256" key="5">
    <source>
        <dbReference type="ARBA" id="ARBA00023136"/>
    </source>
</evidence>
<keyword evidence="4 6" id="KW-1133">Transmembrane helix</keyword>
<evidence type="ECO:0000256" key="1">
    <source>
        <dbReference type="ARBA" id="ARBA00004651"/>
    </source>
</evidence>
<dbReference type="PROSITE" id="PS50893">
    <property type="entry name" value="ABC_TRANSPORTER_2"/>
    <property type="match status" value="1"/>
</dbReference>
<dbReference type="Pfam" id="PF00005">
    <property type="entry name" value="ABC_tran"/>
    <property type="match status" value="1"/>
</dbReference>
<feature type="transmembrane region" description="Helical" evidence="6">
    <location>
        <begin position="386"/>
        <end position="407"/>
    </location>
</feature>
<dbReference type="InterPro" id="IPR025857">
    <property type="entry name" value="MacB_PCD"/>
</dbReference>
<protein>
    <submittedName>
        <fullName evidence="8">ATP-binding cassette domain-containing protein</fullName>
    </submittedName>
</protein>
<keyword evidence="5 6" id="KW-0472">Membrane</keyword>
<dbReference type="GO" id="GO:0005886">
    <property type="term" value="C:plasma membrane"/>
    <property type="evidence" value="ECO:0007669"/>
    <property type="project" value="UniProtKB-SubCell"/>
</dbReference>
<evidence type="ECO:0000256" key="6">
    <source>
        <dbReference type="SAM" id="Phobius"/>
    </source>
</evidence>
<dbReference type="InterPro" id="IPR027417">
    <property type="entry name" value="P-loop_NTPase"/>
</dbReference>
<accession>A0A7X2SQS6</accession>
<gene>
    <name evidence="8" type="ORF">GKE44_10625</name>
</gene>
<feature type="transmembrane region" description="Helical" evidence="6">
    <location>
        <begin position="428"/>
        <end position="451"/>
    </location>
</feature>
<dbReference type="Gene3D" id="3.40.50.300">
    <property type="entry name" value="P-loop containing nucleotide triphosphate hydrolases"/>
    <property type="match status" value="1"/>
</dbReference>
<dbReference type="SUPFAM" id="SSF52540">
    <property type="entry name" value="P-loop containing nucleoside triphosphate hydrolases"/>
    <property type="match status" value="1"/>
</dbReference>
<dbReference type="GO" id="GO:0016887">
    <property type="term" value="F:ATP hydrolysis activity"/>
    <property type="evidence" value="ECO:0007669"/>
    <property type="project" value="InterPro"/>
</dbReference>
<dbReference type="InterPro" id="IPR017871">
    <property type="entry name" value="ABC_transporter-like_CS"/>
</dbReference>
<evidence type="ECO:0000313" key="9">
    <source>
        <dbReference type="Proteomes" id="UP000465607"/>
    </source>
</evidence>
<feature type="transmembrane region" description="Helical" evidence="6">
    <location>
        <begin position="175"/>
        <end position="195"/>
    </location>
</feature>
<keyword evidence="8" id="KW-0067">ATP-binding</keyword>
<dbReference type="PANTHER" id="PTHR42798">
    <property type="entry name" value="LIPOPROTEIN-RELEASING SYSTEM ATP-BINDING PROTEIN LOLD"/>
    <property type="match status" value="1"/>
</dbReference>
<comment type="caution">
    <text evidence="8">The sequence shown here is derived from an EMBL/GenBank/DDBJ whole genome shotgun (WGS) entry which is preliminary data.</text>
</comment>
<proteinExistence type="predicted"/>
<dbReference type="EMBL" id="WKQV01000015">
    <property type="protein sequence ID" value="MSD27597.1"/>
    <property type="molecule type" value="Genomic_DNA"/>
</dbReference>
<dbReference type="PANTHER" id="PTHR42798:SF2">
    <property type="entry name" value="ABC TRANSPORTER ATP-BINDING PROTEIN MG467-RELATED"/>
    <property type="match status" value="1"/>
</dbReference>
<comment type="subcellular location">
    <subcellularLocation>
        <location evidence="1">Cell membrane</location>
        <topology evidence="1">Multi-pass membrane protein</topology>
    </subcellularLocation>
</comment>
<sequence length="513" mass="58198">MSEEERKFLEIVDLKKGFGSGETRQEVLRGMNFSVAKGEFCVLLGPSGSGKSTLLNIIGGIDSADSGYISINGDKLKDMSEKKLTQYRRKHLGYVFQMYNLIANLNVKENIEVGAYLSDNALDIDELLHTLGLYEHRYKLPNQLSGGQQQRVSIGRAIVKNPDILRIMFQNVANYLILFVGIFFIMVMLAMAVGMPDTLDYYKKNTDSMMFAKYQYVLKSYVDADGNVLETDNSDAEKFDMTSLLRRSDEFDEEVSVYGVETDSAYVKLKDMDSLKDNEVYISDSFADKYGIKPGDTIKLDAQYEKKTYKFKVKGTYDKSQSIAVFMPIEHFADTFDFADGRFSGFLSDTKIKDIDESNIATTITIRDITKMADQLDHSMGSYMQYFQVLCILLSAVMIYLLTKLIIEKNETAISMTKILGYDNREIASLYLVSTSIVVVISDIISVVLGAKVMDIVWRIMLQTFSGWFSFHMTPVGYVKMFAFVLIGYLIVTVFDFSRIKRIPMDMALKNVE</sequence>
<reference evidence="8 9" key="1">
    <citation type="journal article" date="2019" name="Nat. Med.">
        <title>A library of human gut bacterial isolates paired with longitudinal multiomics data enables mechanistic microbiome research.</title>
        <authorList>
            <person name="Poyet M."/>
            <person name="Groussin M."/>
            <person name="Gibbons S.M."/>
            <person name="Avila-Pacheco J."/>
            <person name="Jiang X."/>
            <person name="Kearney S.M."/>
            <person name="Perrotta A.R."/>
            <person name="Berdy B."/>
            <person name="Zhao S."/>
            <person name="Lieberman T.D."/>
            <person name="Swanson P.K."/>
            <person name="Smith M."/>
            <person name="Roesemann S."/>
            <person name="Alexander J.E."/>
            <person name="Rich S.A."/>
            <person name="Livny J."/>
            <person name="Vlamakis H."/>
            <person name="Clish C."/>
            <person name="Bullock K."/>
            <person name="Deik A."/>
            <person name="Scott J."/>
            <person name="Pierce K.A."/>
            <person name="Xavier R.J."/>
            <person name="Alm E.J."/>
        </authorList>
    </citation>
    <scope>NUCLEOTIDE SEQUENCE [LARGE SCALE GENOMIC DNA]</scope>
    <source>
        <strain evidence="8 9">BIOML-A5</strain>
    </source>
</reference>
<evidence type="ECO:0000256" key="3">
    <source>
        <dbReference type="ARBA" id="ARBA00022692"/>
    </source>
</evidence>
<feature type="transmembrane region" description="Helical" evidence="6">
    <location>
        <begin position="478"/>
        <end position="497"/>
    </location>
</feature>
<dbReference type="InterPro" id="IPR003838">
    <property type="entry name" value="ABC3_permease_C"/>
</dbReference>
<feature type="domain" description="ABC transporter" evidence="7">
    <location>
        <begin position="9"/>
        <end position="244"/>
    </location>
</feature>
<evidence type="ECO:0000313" key="8">
    <source>
        <dbReference type="EMBL" id="MSD27597.1"/>
    </source>
</evidence>
<evidence type="ECO:0000256" key="2">
    <source>
        <dbReference type="ARBA" id="ARBA00022475"/>
    </source>
</evidence>
<dbReference type="InterPro" id="IPR003439">
    <property type="entry name" value="ABC_transporter-like_ATP-bd"/>
</dbReference>
<organism evidence="8 9">
    <name type="scientific">Agathobacter rectalis</name>
    <dbReference type="NCBI Taxonomy" id="39491"/>
    <lineage>
        <taxon>Bacteria</taxon>
        <taxon>Bacillati</taxon>
        <taxon>Bacillota</taxon>
        <taxon>Clostridia</taxon>
        <taxon>Lachnospirales</taxon>
        <taxon>Lachnospiraceae</taxon>
        <taxon>Agathobacter</taxon>
    </lineage>
</organism>
<dbReference type="GO" id="GO:0005524">
    <property type="term" value="F:ATP binding"/>
    <property type="evidence" value="ECO:0007669"/>
    <property type="project" value="UniProtKB-KW"/>
</dbReference>
<dbReference type="AlphaFoldDB" id="A0A7X2SQS6"/>
<evidence type="ECO:0000259" key="7">
    <source>
        <dbReference type="PROSITE" id="PS50893"/>
    </source>
</evidence>
<keyword evidence="8" id="KW-0547">Nucleotide-binding</keyword>
<keyword evidence="2" id="KW-1003">Cell membrane</keyword>
<dbReference type="Proteomes" id="UP000465607">
    <property type="component" value="Unassembled WGS sequence"/>
</dbReference>
<dbReference type="Pfam" id="PF02687">
    <property type="entry name" value="FtsX"/>
    <property type="match status" value="1"/>
</dbReference>
<dbReference type="Pfam" id="PF12704">
    <property type="entry name" value="MacB_PCD"/>
    <property type="match status" value="1"/>
</dbReference>
<dbReference type="PROSITE" id="PS00211">
    <property type="entry name" value="ABC_TRANSPORTER_1"/>
    <property type="match status" value="1"/>
</dbReference>
<keyword evidence="3 6" id="KW-0812">Transmembrane</keyword>